<keyword evidence="2 3" id="KW-0539">Nucleus</keyword>
<evidence type="ECO:0000259" key="5">
    <source>
        <dbReference type="PROSITE" id="PS51319"/>
    </source>
</evidence>
<feature type="domain" description="TFIIS N-terminal" evidence="5">
    <location>
        <begin position="38"/>
        <end position="118"/>
    </location>
</feature>
<evidence type="ECO:0000313" key="7">
    <source>
        <dbReference type="Proteomes" id="UP000288805"/>
    </source>
</evidence>
<feature type="compositionally biased region" description="Polar residues" evidence="4">
    <location>
        <begin position="345"/>
        <end position="354"/>
    </location>
</feature>
<evidence type="ECO:0000256" key="4">
    <source>
        <dbReference type="SAM" id="MobiDB-lite"/>
    </source>
</evidence>
<comment type="caution">
    <text evidence="6">The sequence shown here is derived from an EMBL/GenBank/DDBJ whole genome shotgun (WGS) entry which is preliminary data.</text>
</comment>
<dbReference type="CDD" id="cd00183">
    <property type="entry name" value="TFIIS_I"/>
    <property type="match status" value="1"/>
</dbReference>
<dbReference type="InterPro" id="IPR003617">
    <property type="entry name" value="TFIIS/CRSP70_N_sub"/>
</dbReference>
<sequence>MLSREPWICGSGVISCWRSIDFGSQEWRDGLHVPNAVGWELNRGKIGDGSSPKENDKSVEEFLLAPLRALDKLPVNLHALQTCNVGKSVNHLCSHKNSEIKKKARSLVDTWKKRVEAEMNIDDVKSGSNCSVSRQTKAVSYEFSHARNKKIGGPSEAGMKSSIVQPPASRTSSVKLSGGETVGKEYVRSSTAGSLSANKISSSSSRHRKSSNGVHGSESQKKTGLPNTGHSLARSANGGSFEDSAITFSRSSLLHLEKHDHHDKKVKGKDDTLWVNMASNTNAELCQSKDGLAGSYEGTGSLAAVLCDEWQRVREDASASASPGDDIAMNLLASVAVGEISKSNIVSPLSSPGRNSPIPEDSCSGDDAKLTQLDEDIGQTQNQPNDGVIAGVAAKRGNYNDSSRLKNGLRHSSAPVATDFSGDNRACGRK</sequence>
<dbReference type="AlphaFoldDB" id="A0A438GM18"/>
<proteinExistence type="predicted"/>
<protein>
    <recommendedName>
        <fullName evidence="5">TFIIS N-terminal domain-containing protein</fullName>
    </recommendedName>
</protein>
<evidence type="ECO:0000256" key="2">
    <source>
        <dbReference type="ARBA" id="ARBA00023242"/>
    </source>
</evidence>
<dbReference type="Pfam" id="PF08711">
    <property type="entry name" value="Med26"/>
    <property type="match status" value="1"/>
</dbReference>
<dbReference type="GO" id="GO:0005634">
    <property type="term" value="C:nucleus"/>
    <property type="evidence" value="ECO:0007669"/>
    <property type="project" value="UniProtKB-SubCell"/>
</dbReference>
<dbReference type="InterPro" id="IPR035441">
    <property type="entry name" value="TFIIS/LEDGF_dom_sf"/>
</dbReference>
<organism evidence="6 7">
    <name type="scientific">Vitis vinifera</name>
    <name type="common">Grape</name>
    <dbReference type="NCBI Taxonomy" id="29760"/>
    <lineage>
        <taxon>Eukaryota</taxon>
        <taxon>Viridiplantae</taxon>
        <taxon>Streptophyta</taxon>
        <taxon>Embryophyta</taxon>
        <taxon>Tracheophyta</taxon>
        <taxon>Spermatophyta</taxon>
        <taxon>Magnoliopsida</taxon>
        <taxon>eudicotyledons</taxon>
        <taxon>Gunneridae</taxon>
        <taxon>Pentapetalae</taxon>
        <taxon>rosids</taxon>
        <taxon>Vitales</taxon>
        <taxon>Vitaceae</taxon>
        <taxon>Viteae</taxon>
        <taxon>Vitis</taxon>
    </lineage>
</organism>
<feature type="compositionally biased region" description="Low complexity" evidence="4">
    <location>
        <begin position="192"/>
        <end position="204"/>
    </location>
</feature>
<dbReference type="PROSITE" id="PS51257">
    <property type="entry name" value="PROKAR_LIPOPROTEIN"/>
    <property type="match status" value="1"/>
</dbReference>
<feature type="region of interest" description="Disordered" evidence="4">
    <location>
        <begin position="147"/>
        <end position="238"/>
    </location>
</feature>
<dbReference type="SMART" id="SM00509">
    <property type="entry name" value="TFS2N"/>
    <property type="match status" value="1"/>
</dbReference>
<dbReference type="EMBL" id="QGNW01000396">
    <property type="protein sequence ID" value="RVW73228.1"/>
    <property type="molecule type" value="Genomic_DNA"/>
</dbReference>
<reference evidence="6 7" key="1">
    <citation type="journal article" date="2018" name="PLoS Genet.">
        <title>Population sequencing reveals clonal diversity and ancestral inbreeding in the grapevine cultivar Chardonnay.</title>
        <authorList>
            <person name="Roach M.J."/>
            <person name="Johnson D.L."/>
            <person name="Bohlmann J."/>
            <person name="van Vuuren H.J."/>
            <person name="Jones S.J."/>
            <person name="Pretorius I.S."/>
            <person name="Schmidt S.A."/>
            <person name="Borneman A.R."/>
        </authorList>
    </citation>
    <scope>NUCLEOTIDE SEQUENCE [LARGE SCALE GENOMIC DNA]</scope>
    <source>
        <strain evidence="7">cv. Chardonnay</strain>
        <tissue evidence="6">Leaf</tissue>
    </source>
</reference>
<dbReference type="Proteomes" id="UP000288805">
    <property type="component" value="Unassembled WGS sequence"/>
</dbReference>
<evidence type="ECO:0000313" key="6">
    <source>
        <dbReference type="EMBL" id="RVW73228.1"/>
    </source>
</evidence>
<evidence type="ECO:0000256" key="3">
    <source>
        <dbReference type="PROSITE-ProRule" id="PRU00649"/>
    </source>
</evidence>
<feature type="region of interest" description="Disordered" evidence="4">
    <location>
        <begin position="400"/>
        <end position="430"/>
    </location>
</feature>
<gene>
    <name evidence="6" type="ORF">CK203_059177</name>
</gene>
<comment type="subcellular location">
    <subcellularLocation>
        <location evidence="1 3">Nucleus</location>
    </subcellularLocation>
</comment>
<dbReference type="SUPFAM" id="SSF47676">
    <property type="entry name" value="Conserved domain common to transcription factors TFIIS, elongin A, CRSP70"/>
    <property type="match status" value="1"/>
</dbReference>
<dbReference type="PROSITE" id="PS51319">
    <property type="entry name" value="TFIIS_N"/>
    <property type="match status" value="1"/>
</dbReference>
<dbReference type="PANTHER" id="PTHR46548">
    <property type="entry name" value="BAH AND TFIIS DOMAIN-CONTAINING PROTEIN-RELATED"/>
    <property type="match status" value="1"/>
</dbReference>
<evidence type="ECO:0000256" key="1">
    <source>
        <dbReference type="ARBA" id="ARBA00004123"/>
    </source>
</evidence>
<accession>A0A438GM18</accession>
<dbReference type="PANTHER" id="PTHR46548:SF2">
    <property type="entry name" value="BAH DOMAIN-CONTAINING PROTEIN"/>
    <property type="match status" value="1"/>
</dbReference>
<feature type="region of interest" description="Disordered" evidence="4">
    <location>
        <begin position="345"/>
        <end position="368"/>
    </location>
</feature>
<feature type="compositionally biased region" description="Polar residues" evidence="4">
    <location>
        <begin position="162"/>
        <end position="175"/>
    </location>
</feature>
<dbReference type="Gene3D" id="1.20.930.10">
    <property type="entry name" value="Conserved domain common to transcription factors TFIIS, elongin A, CRSP70"/>
    <property type="match status" value="1"/>
</dbReference>
<name>A0A438GM18_VITVI</name>
<dbReference type="InterPro" id="IPR017923">
    <property type="entry name" value="TFIIS_N"/>
</dbReference>